<reference evidence="4" key="1">
    <citation type="submission" date="2012-12" db="EMBL/GenBank/DDBJ databases">
        <authorList>
            <person name="Hellsten U."/>
            <person name="Grimwood J."/>
            <person name="Chapman J.A."/>
            <person name="Shapiro H."/>
            <person name="Aerts A."/>
            <person name="Otillar R.P."/>
            <person name="Terry A.Y."/>
            <person name="Boore J.L."/>
            <person name="Simakov O."/>
            <person name="Marletaz F."/>
            <person name="Cho S.-J."/>
            <person name="Edsinger-Gonzales E."/>
            <person name="Havlak P."/>
            <person name="Kuo D.-H."/>
            <person name="Larsson T."/>
            <person name="Lv J."/>
            <person name="Arendt D."/>
            <person name="Savage R."/>
            <person name="Osoegawa K."/>
            <person name="de Jong P."/>
            <person name="Lindberg D.R."/>
            <person name="Seaver E.C."/>
            <person name="Weisblat D.A."/>
            <person name="Putnam N.H."/>
            <person name="Grigoriev I.V."/>
            <person name="Rokhsar D.S."/>
        </authorList>
    </citation>
    <scope>NUCLEOTIDE SEQUENCE</scope>
    <source>
        <strain evidence="4">I ESC-2004</strain>
    </source>
</reference>
<dbReference type="EMBL" id="AMQN01015470">
    <property type="status" value="NOT_ANNOTATED_CDS"/>
    <property type="molecule type" value="Genomic_DNA"/>
</dbReference>
<dbReference type="AlphaFoldDB" id="R7TB52"/>
<gene>
    <name evidence="2" type="ORF">CAPTEDRAFT_202765</name>
</gene>
<dbReference type="EMBL" id="KB311930">
    <property type="protein sequence ID" value="ELT88229.1"/>
    <property type="molecule type" value="Genomic_DNA"/>
</dbReference>
<proteinExistence type="predicted"/>
<keyword evidence="4" id="KW-1185">Reference proteome</keyword>
<evidence type="ECO:0000313" key="4">
    <source>
        <dbReference type="Proteomes" id="UP000014760"/>
    </source>
</evidence>
<dbReference type="EnsemblMetazoa" id="CapteT202765">
    <property type="protein sequence ID" value="CapteP202765"/>
    <property type="gene ID" value="CapteG202765"/>
</dbReference>
<protein>
    <submittedName>
        <fullName evidence="2 3">Uncharacterized protein</fullName>
    </submittedName>
</protein>
<evidence type="ECO:0000313" key="3">
    <source>
        <dbReference type="EnsemblMetazoa" id="CapteP202765"/>
    </source>
</evidence>
<reference evidence="2 4" key="2">
    <citation type="journal article" date="2013" name="Nature">
        <title>Insights into bilaterian evolution from three spiralian genomes.</title>
        <authorList>
            <person name="Simakov O."/>
            <person name="Marletaz F."/>
            <person name="Cho S.J."/>
            <person name="Edsinger-Gonzales E."/>
            <person name="Havlak P."/>
            <person name="Hellsten U."/>
            <person name="Kuo D.H."/>
            <person name="Larsson T."/>
            <person name="Lv J."/>
            <person name="Arendt D."/>
            <person name="Savage R."/>
            <person name="Osoegawa K."/>
            <person name="de Jong P."/>
            <person name="Grimwood J."/>
            <person name="Chapman J.A."/>
            <person name="Shapiro H."/>
            <person name="Aerts A."/>
            <person name="Otillar R.P."/>
            <person name="Terry A.Y."/>
            <person name="Boore J.L."/>
            <person name="Grigoriev I.V."/>
            <person name="Lindberg D.R."/>
            <person name="Seaver E.C."/>
            <person name="Weisblat D.A."/>
            <person name="Putnam N.H."/>
            <person name="Rokhsar D.S."/>
        </authorList>
    </citation>
    <scope>NUCLEOTIDE SEQUENCE</scope>
    <source>
        <strain evidence="2 4">I ESC-2004</strain>
    </source>
</reference>
<feature type="region of interest" description="Disordered" evidence="1">
    <location>
        <begin position="187"/>
        <end position="245"/>
    </location>
</feature>
<accession>R7TB52</accession>
<name>R7TB52_CAPTE</name>
<evidence type="ECO:0000256" key="1">
    <source>
        <dbReference type="SAM" id="MobiDB-lite"/>
    </source>
</evidence>
<dbReference type="HOGENOM" id="CLU_1134485_0_0_1"/>
<evidence type="ECO:0000313" key="2">
    <source>
        <dbReference type="EMBL" id="ELT88229.1"/>
    </source>
</evidence>
<sequence length="245" mass="26918">MNKCKTDLEFTLALIAYHDTPLGDQVPGPAELLFGRRLNSRLSPLMTPFTLPTEQKMELNQRRSAHLNPSGPQPSLTLEQPIWIQDPASKIWYPGTAQHPDDASHSCHTHTIGITWEPLVGSPSFNTGQLLSKASKAEQLKTEKQIIVEENSNLDLNDPMFAKFKSLVDEGTVISANTKVFKNATEAAAEEPKAEEASAEEPKASKASAEESKAKEDSAKEPKAEKASAKKPKAEEQKNPRLKKP</sequence>
<organism evidence="2">
    <name type="scientific">Capitella teleta</name>
    <name type="common">Polychaete worm</name>
    <dbReference type="NCBI Taxonomy" id="283909"/>
    <lineage>
        <taxon>Eukaryota</taxon>
        <taxon>Metazoa</taxon>
        <taxon>Spiralia</taxon>
        <taxon>Lophotrochozoa</taxon>
        <taxon>Annelida</taxon>
        <taxon>Polychaeta</taxon>
        <taxon>Sedentaria</taxon>
        <taxon>Scolecida</taxon>
        <taxon>Capitellidae</taxon>
        <taxon>Capitella</taxon>
    </lineage>
</organism>
<feature type="compositionally biased region" description="Basic and acidic residues" evidence="1">
    <location>
        <begin position="190"/>
        <end position="239"/>
    </location>
</feature>
<dbReference type="Proteomes" id="UP000014760">
    <property type="component" value="Unassembled WGS sequence"/>
</dbReference>
<reference evidence="3" key="3">
    <citation type="submission" date="2015-06" db="UniProtKB">
        <authorList>
            <consortium name="EnsemblMetazoa"/>
        </authorList>
    </citation>
    <scope>IDENTIFICATION</scope>
</reference>